<organism evidence="2 3">
    <name type="scientific">Fusarium kuroshium</name>
    <dbReference type="NCBI Taxonomy" id="2010991"/>
    <lineage>
        <taxon>Eukaryota</taxon>
        <taxon>Fungi</taxon>
        <taxon>Dikarya</taxon>
        <taxon>Ascomycota</taxon>
        <taxon>Pezizomycotina</taxon>
        <taxon>Sordariomycetes</taxon>
        <taxon>Hypocreomycetidae</taxon>
        <taxon>Hypocreales</taxon>
        <taxon>Nectriaceae</taxon>
        <taxon>Fusarium</taxon>
        <taxon>Fusarium solani species complex</taxon>
    </lineage>
</organism>
<accession>A0A3M2R8I7</accession>
<evidence type="ECO:0000313" key="3">
    <source>
        <dbReference type="Proteomes" id="UP000277212"/>
    </source>
</evidence>
<feature type="domain" description="Heterokaryon incompatibility" evidence="1">
    <location>
        <begin position="248"/>
        <end position="403"/>
    </location>
</feature>
<dbReference type="OrthoDB" id="2975793at2759"/>
<gene>
    <name evidence="2" type="ORF">CDV36_015777</name>
</gene>
<evidence type="ECO:0000313" key="2">
    <source>
        <dbReference type="EMBL" id="RMJ01479.1"/>
    </source>
</evidence>
<dbReference type="STRING" id="2010991.A0A3M2R8I7"/>
<sequence length="789" mass="89461">MHLCDLIEYEFIGTDTHRYFYNDDGVNMALQQLRDHTDCQTCTLFAKTIDYRLRHASTWAEQHGVWTSGPKQRPLDEEIRDARVSFKITDSMGTQNWSFGFEGWTHRHVLVARASVGRQGVDIIWQRSGPGGLVPVSRMPTVGNLTNEITLSAEVAWRTEGEGPQLRKWDENPEPIRAGLHPTFGRLRPLVIDFDRLKRWIGICDSTHDFCQAKASPAIPRLRLISVQDMCIKEVSNATNLDTAIPAYATLSYVWGSTSFQRLTRSNLDKLMEPHGLDAITLPTTIYDTISICERLKIGHLWIDSLCIIQDEESDMIEFIDKMDVIYSGSILTIIAASGLSADSGIPGVCQGTRTVEQKSLEARGVPLIDCVDHKMMRYSTRFEEPEWISGTPWAQRAWTFQEAFVSRRMLIFTAEQVYWNCREGMLSEDTVEHFPPNGGSVRNAEQRIEDDFSSLEYRNIAQTFAARKLTFESDIMRAYLGTQTSLEKRWHGQKFSWGLPHGAFGRFLMWEWASRTGRRMRRGTHAIKSTTGGVIRSTFPSWSWLSWTNGGQLIEHYGDEDGARTPSFFVYDYKNSLVSIRDAEHWDFPFNWLGKLLDTAPGRISKMSELSAIEGEFQTLSPISSSLKPSLLVFFTEVATVRYDPTVTINPERYINAPLDLQSMNDQFPFSIKIGDSFHRVYEAQNSSLVQGSGLQEVELVAVFAGIINSPRKHRGLYRVYCWPIIQGEEGVSLETIATSGLEASSARLTGSVSDLIADSSHKYQGLGQWSKILHISPYYASWIAILW</sequence>
<dbReference type="EMBL" id="NKUJ01000655">
    <property type="protein sequence ID" value="RMJ01479.1"/>
    <property type="molecule type" value="Genomic_DNA"/>
</dbReference>
<dbReference type="PANTHER" id="PTHR33112:SF12">
    <property type="entry name" value="HETEROKARYON INCOMPATIBILITY DOMAIN-CONTAINING PROTEIN"/>
    <property type="match status" value="1"/>
</dbReference>
<dbReference type="Pfam" id="PF06985">
    <property type="entry name" value="HET"/>
    <property type="match status" value="1"/>
</dbReference>
<dbReference type="Proteomes" id="UP000277212">
    <property type="component" value="Unassembled WGS sequence"/>
</dbReference>
<proteinExistence type="predicted"/>
<protein>
    <recommendedName>
        <fullName evidence="1">Heterokaryon incompatibility domain-containing protein</fullName>
    </recommendedName>
</protein>
<dbReference type="AlphaFoldDB" id="A0A3M2R8I7"/>
<dbReference type="InterPro" id="IPR010730">
    <property type="entry name" value="HET"/>
</dbReference>
<comment type="caution">
    <text evidence="2">The sequence shown here is derived from an EMBL/GenBank/DDBJ whole genome shotgun (WGS) entry which is preliminary data.</text>
</comment>
<dbReference type="PANTHER" id="PTHR33112">
    <property type="entry name" value="DOMAIN PROTEIN, PUTATIVE-RELATED"/>
    <property type="match status" value="1"/>
</dbReference>
<reference evidence="2 3" key="1">
    <citation type="submission" date="2017-06" db="EMBL/GenBank/DDBJ databases">
        <title>Comparative genomic analysis of Ambrosia Fusariam Clade fungi.</title>
        <authorList>
            <person name="Stajich J.E."/>
            <person name="Carrillo J."/>
            <person name="Kijimoto T."/>
            <person name="Eskalen A."/>
            <person name="O'Donnell K."/>
            <person name="Kasson M."/>
        </authorList>
    </citation>
    <scope>NUCLEOTIDE SEQUENCE [LARGE SCALE GENOMIC DNA]</scope>
    <source>
        <strain evidence="2">UCR3666</strain>
    </source>
</reference>
<name>A0A3M2R8I7_9HYPO</name>
<keyword evidence="3" id="KW-1185">Reference proteome</keyword>
<evidence type="ECO:0000259" key="1">
    <source>
        <dbReference type="Pfam" id="PF06985"/>
    </source>
</evidence>